<keyword evidence="1" id="KW-0812">Transmembrane</keyword>
<feature type="transmembrane region" description="Helical" evidence="1">
    <location>
        <begin position="42"/>
        <end position="61"/>
    </location>
</feature>
<protein>
    <submittedName>
        <fullName evidence="2">Branched-subunit amino acid transport protein</fullName>
    </submittedName>
</protein>
<dbReference type="RefSeq" id="WP_125405491.1">
    <property type="nucleotide sequence ID" value="NZ_JBEHHI010000001.1"/>
</dbReference>
<dbReference type="Proteomes" id="UP001560019">
    <property type="component" value="Unassembled WGS sequence"/>
</dbReference>
<dbReference type="EMBL" id="JBEHHI010000001">
    <property type="protein sequence ID" value="MEX5727871.1"/>
    <property type="molecule type" value="Genomic_DNA"/>
</dbReference>
<keyword evidence="1" id="KW-0472">Membrane</keyword>
<evidence type="ECO:0000313" key="3">
    <source>
        <dbReference type="Proteomes" id="UP001560019"/>
    </source>
</evidence>
<accession>A0ABV3XRC9</accession>
<evidence type="ECO:0000256" key="1">
    <source>
        <dbReference type="SAM" id="Phobius"/>
    </source>
</evidence>
<feature type="transmembrane region" description="Helical" evidence="1">
    <location>
        <begin position="90"/>
        <end position="108"/>
    </location>
</feature>
<evidence type="ECO:0000313" key="2">
    <source>
        <dbReference type="EMBL" id="MEX5727871.1"/>
    </source>
</evidence>
<keyword evidence="1" id="KW-1133">Transmembrane helix</keyword>
<feature type="transmembrane region" description="Helical" evidence="1">
    <location>
        <begin position="6"/>
        <end position="30"/>
    </location>
</feature>
<organism evidence="2 3">
    <name type="scientific">Rhodovulum iodosum</name>
    <dbReference type="NCBI Taxonomy" id="68291"/>
    <lineage>
        <taxon>Bacteria</taxon>
        <taxon>Pseudomonadati</taxon>
        <taxon>Pseudomonadota</taxon>
        <taxon>Alphaproteobacteria</taxon>
        <taxon>Rhodobacterales</taxon>
        <taxon>Paracoccaceae</taxon>
        <taxon>Rhodovulum</taxon>
    </lineage>
</organism>
<reference evidence="2 3" key="1">
    <citation type="submission" date="2024-06" db="EMBL/GenBank/DDBJ databases">
        <title>Genome of Rhodovulum iodosum, a marine photoferrotroph.</title>
        <authorList>
            <person name="Bianchini G."/>
            <person name="Nikeleit V."/>
            <person name="Kappler A."/>
            <person name="Bryce C."/>
            <person name="Sanchez-Baracaldo P."/>
        </authorList>
    </citation>
    <scope>NUCLEOTIDE SEQUENCE [LARGE SCALE GENOMIC DNA]</scope>
    <source>
        <strain evidence="2 3">UT/N1</strain>
    </source>
</reference>
<proteinExistence type="predicted"/>
<name>A0ABV3XRC9_9RHOB</name>
<dbReference type="Pfam" id="PF05437">
    <property type="entry name" value="AzlD"/>
    <property type="match status" value="1"/>
</dbReference>
<sequence length="109" mass="11562">MTQGHAEIWLIILVLGLGTFLIRFSFLGLVGRRPLPAWALRYLRYTPVAVLPGLIAPQVIWPPATGGAPDPARMAAALVTLGVGWVTKNVIFAIGSGAATLYAGLWLLG</sequence>
<dbReference type="InterPro" id="IPR008407">
    <property type="entry name" value="Brnchd-chn_aa_trnsp_AzlD"/>
</dbReference>
<gene>
    <name evidence="2" type="ORF">Ga0609869_001224</name>
</gene>
<comment type="caution">
    <text evidence="2">The sequence shown here is derived from an EMBL/GenBank/DDBJ whole genome shotgun (WGS) entry which is preliminary data.</text>
</comment>
<keyword evidence="3" id="KW-1185">Reference proteome</keyword>